<dbReference type="Proteomes" id="UP000800096">
    <property type="component" value="Unassembled WGS sequence"/>
</dbReference>
<evidence type="ECO:0000313" key="3">
    <source>
        <dbReference type="EMBL" id="KAF1918186.1"/>
    </source>
</evidence>
<dbReference type="OrthoDB" id="1046782at2759"/>
<dbReference type="InterPro" id="IPR024535">
    <property type="entry name" value="RHGA/B-epi-like_pectate_lyase"/>
</dbReference>
<evidence type="ECO:0000313" key="4">
    <source>
        <dbReference type="Proteomes" id="UP000800096"/>
    </source>
</evidence>
<organism evidence="3 4">
    <name type="scientific">Ampelomyces quisqualis</name>
    <name type="common">Powdery mildew agent</name>
    <dbReference type="NCBI Taxonomy" id="50730"/>
    <lineage>
        <taxon>Eukaryota</taxon>
        <taxon>Fungi</taxon>
        <taxon>Dikarya</taxon>
        <taxon>Ascomycota</taxon>
        <taxon>Pezizomycotina</taxon>
        <taxon>Dothideomycetes</taxon>
        <taxon>Pleosporomycetidae</taxon>
        <taxon>Pleosporales</taxon>
        <taxon>Pleosporineae</taxon>
        <taxon>Phaeosphaeriaceae</taxon>
        <taxon>Ampelomyces</taxon>
    </lineage>
</organism>
<dbReference type="CDD" id="cd23668">
    <property type="entry name" value="GH55_beta13glucanase-like"/>
    <property type="match status" value="1"/>
</dbReference>
<dbReference type="PANTHER" id="PTHR33928:SF2">
    <property type="entry name" value="PECTATE LYASE SUPERFAMILY PROTEIN DOMAIN-CONTAINING PROTEIN-RELATED"/>
    <property type="match status" value="1"/>
</dbReference>
<dbReference type="Gene3D" id="2.160.20.10">
    <property type="entry name" value="Single-stranded right-handed beta-helix, Pectin lyase-like"/>
    <property type="match status" value="2"/>
</dbReference>
<dbReference type="PANTHER" id="PTHR33928">
    <property type="entry name" value="POLYGALACTURONASE QRT3"/>
    <property type="match status" value="1"/>
</dbReference>
<protein>
    <submittedName>
        <fullName evidence="3">Exo-beta-1,3-glucanase-like protein</fullName>
    </submittedName>
</protein>
<feature type="domain" description="Rhamnogalacturonase A/B/Epimerase-like pectate lyase" evidence="2">
    <location>
        <begin position="453"/>
        <end position="524"/>
    </location>
</feature>
<evidence type="ECO:0000256" key="1">
    <source>
        <dbReference type="SAM" id="SignalP"/>
    </source>
</evidence>
<feature type="domain" description="Rhamnogalacturonase A/B/Epimerase-like pectate lyase" evidence="2">
    <location>
        <begin position="94"/>
        <end position="325"/>
    </location>
</feature>
<dbReference type="InterPro" id="IPR012334">
    <property type="entry name" value="Pectin_lyas_fold"/>
</dbReference>
<accession>A0A6A5QUC5</accession>
<dbReference type="SUPFAM" id="SSF51126">
    <property type="entry name" value="Pectin lyase-like"/>
    <property type="match status" value="2"/>
</dbReference>
<dbReference type="InterPro" id="IPR039279">
    <property type="entry name" value="QRT3-like"/>
</dbReference>
<reference evidence="3" key="1">
    <citation type="journal article" date="2020" name="Stud. Mycol.">
        <title>101 Dothideomycetes genomes: a test case for predicting lifestyles and emergence of pathogens.</title>
        <authorList>
            <person name="Haridas S."/>
            <person name="Albert R."/>
            <person name="Binder M."/>
            <person name="Bloem J."/>
            <person name="Labutti K."/>
            <person name="Salamov A."/>
            <person name="Andreopoulos B."/>
            <person name="Baker S."/>
            <person name="Barry K."/>
            <person name="Bills G."/>
            <person name="Bluhm B."/>
            <person name="Cannon C."/>
            <person name="Castanera R."/>
            <person name="Culley D."/>
            <person name="Daum C."/>
            <person name="Ezra D."/>
            <person name="Gonzalez J."/>
            <person name="Henrissat B."/>
            <person name="Kuo A."/>
            <person name="Liang C."/>
            <person name="Lipzen A."/>
            <person name="Lutzoni F."/>
            <person name="Magnuson J."/>
            <person name="Mondo S."/>
            <person name="Nolan M."/>
            <person name="Ohm R."/>
            <person name="Pangilinan J."/>
            <person name="Park H.-J."/>
            <person name="Ramirez L."/>
            <person name="Alfaro M."/>
            <person name="Sun H."/>
            <person name="Tritt A."/>
            <person name="Yoshinaga Y."/>
            <person name="Zwiers L.-H."/>
            <person name="Turgeon B."/>
            <person name="Goodwin S."/>
            <person name="Spatafora J."/>
            <person name="Crous P."/>
            <person name="Grigoriev I."/>
        </authorList>
    </citation>
    <scope>NUCLEOTIDE SEQUENCE</scope>
    <source>
        <strain evidence="3">HMLAC05119</strain>
    </source>
</reference>
<keyword evidence="1" id="KW-0732">Signal</keyword>
<dbReference type="GO" id="GO:0004650">
    <property type="term" value="F:polygalacturonase activity"/>
    <property type="evidence" value="ECO:0007669"/>
    <property type="project" value="InterPro"/>
</dbReference>
<feature type="chain" id="PRO_5025676084" evidence="1">
    <location>
        <begin position="17"/>
        <end position="835"/>
    </location>
</feature>
<name>A0A6A5QUC5_AMPQU</name>
<keyword evidence="4" id="KW-1185">Reference proteome</keyword>
<dbReference type="FunFam" id="2.160.20.10:FF:000023">
    <property type="entry name" value="Exo-beta-1,3-glucanase Exg0"/>
    <property type="match status" value="1"/>
</dbReference>
<evidence type="ECO:0000259" key="2">
    <source>
        <dbReference type="Pfam" id="PF12708"/>
    </source>
</evidence>
<dbReference type="InterPro" id="IPR011050">
    <property type="entry name" value="Pectin_lyase_fold/virulence"/>
</dbReference>
<dbReference type="EMBL" id="ML979134">
    <property type="protein sequence ID" value="KAF1918186.1"/>
    <property type="molecule type" value="Genomic_DNA"/>
</dbReference>
<proteinExistence type="predicted"/>
<dbReference type="FunFam" id="2.160.20.10:FF:000026">
    <property type="entry name" value="Exo-beta-1,3-glucanase Exg0"/>
    <property type="match status" value="1"/>
</dbReference>
<feature type="signal peptide" evidence="1">
    <location>
        <begin position="1"/>
        <end position="16"/>
    </location>
</feature>
<dbReference type="AlphaFoldDB" id="A0A6A5QUC5"/>
<dbReference type="Pfam" id="PF12708">
    <property type="entry name" value="Pect-lyase_RHGA_epim"/>
    <property type="match status" value="2"/>
</dbReference>
<sequence length="835" mass="89520">MLGLSIVLGLSTCALALHARYEDATSSLRPSSAIQPYRYDHSASGIPYPALGGNSTSVKSSATGTPNCAPYWLEDIKHQGLASFNSNSTSYKVFRNVKDYGAKGDGLHDDTAAIQRAIREGNRCTPGFCESSTNTPALVYFPGGTYLISSSLINYYYTQIIGNPNCLPTLQAAANFSTTGGLGLIDGSPFQSTGPRAGRNGYGPTNTFFRQIRNLIIDMTLIPANVSATGIHWTTAQTTSIQNVIFNMNAANGTQHQGLFCAEGSGGFMTDLVFNGGNYGFNVGNQQFTTRNLTFNNVNTAINQLWDWGWTYSGIKINNCRVGLNMTAGGPAAVNVGSITLFDSEISNTPIGIATSRTDSSEPAAGGSIYLENTKLNNVAVAVLGPNGTYLAGSSGATVIDAWADGHRYLPNGPVEARGPIAASKRPASLLDASGNYYTRSKPQYGSVPLSSFLSARDLGCAGDGATDDTKALNAAILKAMEEKKILFLDAGYYKVTGTIYVPPGAKIVGEALASVILSAGDYFNALEAPQVVVKVAQPGEQGSVELSDLFISTKGQQKGAIMMEYNLGTYGAEPAGLWDVHTRIGGFAGSDLQTAECEKTPDIEITTANLDQDCISAYMSIHVTKWASGLYMENNWLWIADHDLDDARNNNTQITIYAGRGLLIESLQGRIWLWGTAVEHHVKYEYQFVDTREIFMGQIQTETAYYQPNPDATIPFPEDAALSDPVFTPSSNSSINAASGWGLRILRSNNILGYGVGLYSFFDNYSTSCSAVGAGARCQTRMTSIEGERNSYDINLYNLNTVGSTQMITRDGVDLASNVDNNSTFVDTINVFRI</sequence>
<gene>
    <name evidence="3" type="ORF">BDU57DRAFT_514808</name>
</gene>